<gene>
    <name evidence="2" type="ORF">KEHDKFFH_00180</name>
</gene>
<evidence type="ECO:0000313" key="3">
    <source>
        <dbReference type="Proteomes" id="UP000239917"/>
    </source>
</evidence>
<dbReference type="Gene3D" id="3.40.50.10330">
    <property type="entry name" value="Probable inorganic polyphosphate/atp-NAD kinase, domain 1"/>
    <property type="match status" value="1"/>
</dbReference>
<dbReference type="InterPro" id="IPR004363">
    <property type="entry name" value="Methylgl_synth"/>
</dbReference>
<dbReference type="GO" id="GO:0005524">
    <property type="term" value="F:ATP binding"/>
    <property type="evidence" value="ECO:0007669"/>
    <property type="project" value="InterPro"/>
</dbReference>
<sequence>MAYWLICNSRAGDGERGRDFWLGHLASAGIHNPQCRDFEEADWSENLGARDTVIVAGGDGSVNRAAAICQNKGATLAILPSGTANDFSRNLGLPQQPQALCELIARGITQTVDVADYGDGIFLNVAHVGMGTLPARESRGTEKKILGRFSYAVELLRRLNAKRGFRATIRCDRGVVKGRWLSIAVASGAFFGGGNEIPEASASDGQLDIIAVRPRPMLQLLFTFLMVRLNRQAPRRTSTLIHIKSQRCLVHTGKPKTVTADGDVVSRTPLNVVCRHGSLRVIGPKVVSTAASGGNSNGIPGTA</sequence>
<dbReference type="GO" id="GO:0005829">
    <property type="term" value="C:cytosol"/>
    <property type="evidence" value="ECO:0007669"/>
    <property type="project" value="TreeGrafter"/>
</dbReference>
<dbReference type="RefSeq" id="WP_104320053.1">
    <property type="nucleotide sequence ID" value="NZ_PSSX01000001.1"/>
</dbReference>
<dbReference type="PANTHER" id="PTHR30492:SF0">
    <property type="entry name" value="METHYLGLYOXAL SYNTHASE"/>
    <property type="match status" value="1"/>
</dbReference>
<dbReference type="InterPro" id="IPR045540">
    <property type="entry name" value="YegS/DAGK_C"/>
</dbReference>
<keyword evidence="2" id="KW-0808">Transferase</keyword>
<dbReference type="GO" id="GO:0008929">
    <property type="term" value="F:methylglyoxal synthase activity"/>
    <property type="evidence" value="ECO:0007669"/>
    <property type="project" value="InterPro"/>
</dbReference>
<keyword evidence="2" id="KW-0418">Kinase</keyword>
<dbReference type="AlphaFoldDB" id="A0A2S5ZED6"/>
<dbReference type="PANTHER" id="PTHR30492">
    <property type="entry name" value="METHYLGLYOXAL SYNTHASE"/>
    <property type="match status" value="1"/>
</dbReference>
<dbReference type="GO" id="GO:0016301">
    <property type="term" value="F:kinase activity"/>
    <property type="evidence" value="ECO:0007669"/>
    <property type="project" value="UniProtKB-KW"/>
</dbReference>
<protein>
    <submittedName>
        <fullName evidence="2">Diacylglycerol kinase</fullName>
    </submittedName>
</protein>
<dbReference type="SMART" id="SM00046">
    <property type="entry name" value="DAGKc"/>
    <property type="match status" value="1"/>
</dbReference>
<organism evidence="2 3">
    <name type="scientific">Marinobacter maroccanus</name>
    <dbReference type="NCBI Taxonomy" id="2055143"/>
    <lineage>
        <taxon>Bacteria</taxon>
        <taxon>Pseudomonadati</taxon>
        <taxon>Pseudomonadota</taxon>
        <taxon>Gammaproteobacteria</taxon>
        <taxon>Pseudomonadales</taxon>
        <taxon>Marinobacteraceae</taxon>
        <taxon>Marinobacter</taxon>
    </lineage>
</organism>
<dbReference type="NCBIfam" id="TIGR00147">
    <property type="entry name" value="YegS/Rv2252/BmrU family lipid kinase"/>
    <property type="match status" value="1"/>
</dbReference>
<dbReference type="Pfam" id="PF19279">
    <property type="entry name" value="YegS_C"/>
    <property type="match status" value="1"/>
</dbReference>
<dbReference type="InterPro" id="IPR005218">
    <property type="entry name" value="Diacylglycerol/lipid_kinase"/>
</dbReference>
<dbReference type="PROSITE" id="PS50146">
    <property type="entry name" value="DAGK"/>
    <property type="match status" value="1"/>
</dbReference>
<evidence type="ECO:0000259" key="1">
    <source>
        <dbReference type="PROSITE" id="PS50146"/>
    </source>
</evidence>
<dbReference type="GO" id="GO:0008654">
    <property type="term" value="P:phospholipid biosynthetic process"/>
    <property type="evidence" value="ECO:0007669"/>
    <property type="project" value="InterPro"/>
</dbReference>
<dbReference type="EMBL" id="PSSX01000001">
    <property type="protein sequence ID" value="PPI85773.1"/>
    <property type="molecule type" value="Genomic_DNA"/>
</dbReference>
<dbReference type="InterPro" id="IPR017438">
    <property type="entry name" value="ATP-NAD_kinase_N"/>
</dbReference>
<dbReference type="Gene3D" id="2.60.200.40">
    <property type="match status" value="1"/>
</dbReference>
<name>A0A2S5ZED6_9GAMM</name>
<dbReference type="GO" id="GO:0019242">
    <property type="term" value="P:methylglyoxal biosynthetic process"/>
    <property type="evidence" value="ECO:0007669"/>
    <property type="project" value="InterPro"/>
</dbReference>
<evidence type="ECO:0000313" key="2">
    <source>
        <dbReference type="EMBL" id="PPI85773.1"/>
    </source>
</evidence>
<reference evidence="2 3" key="1">
    <citation type="submission" date="2018-01" db="EMBL/GenBank/DDBJ databases">
        <title>Complete genome sequences of the type strains of Marinobacter flavimaris and Marinobacter maroccanus.</title>
        <authorList>
            <person name="Palau M."/>
            <person name="Boujida N."/>
            <person name="Manresa A."/>
            <person name="Minana-Galbis D."/>
        </authorList>
    </citation>
    <scope>NUCLEOTIDE SEQUENCE [LARGE SCALE GENOMIC DNA]</scope>
    <source>
        <strain evidence="2 3">N4</strain>
    </source>
</reference>
<feature type="domain" description="DAGKc" evidence="1">
    <location>
        <begin position="38"/>
        <end position="121"/>
    </location>
</feature>
<dbReference type="SUPFAM" id="SSF111331">
    <property type="entry name" value="NAD kinase/diacylglycerol kinase-like"/>
    <property type="match status" value="1"/>
</dbReference>
<dbReference type="InterPro" id="IPR016064">
    <property type="entry name" value="NAD/diacylglycerol_kinase_sf"/>
</dbReference>
<dbReference type="Proteomes" id="UP000239917">
    <property type="component" value="Unassembled WGS sequence"/>
</dbReference>
<keyword evidence="3" id="KW-1185">Reference proteome</keyword>
<accession>A0A2S5ZED6</accession>
<proteinExistence type="predicted"/>
<dbReference type="InterPro" id="IPR001206">
    <property type="entry name" value="Diacylglycerol_kinase_cat_dom"/>
</dbReference>
<dbReference type="OrthoDB" id="142078at2"/>
<dbReference type="Pfam" id="PF00781">
    <property type="entry name" value="DAGK_cat"/>
    <property type="match status" value="1"/>
</dbReference>
<comment type="caution">
    <text evidence="2">The sequence shown here is derived from an EMBL/GenBank/DDBJ whole genome shotgun (WGS) entry which is preliminary data.</text>
</comment>